<comment type="subcellular location">
    <subcellularLocation>
        <location evidence="1">Membrane</location>
        <topology evidence="1">Multi-pass membrane protein</topology>
    </subcellularLocation>
</comment>
<reference evidence="10" key="1">
    <citation type="submission" date="2016-04" db="UniProtKB">
        <authorList>
            <consortium name="WormBaseParasite"/>
        </authorList>
    </citation>
    <scope>IDENTIFICATION</scope>
</reference>
<evidence type="ECO:0000256" key="3">
    <source>
        <dbReference type="ARBA" id="ARBA00022692"/>
    </source>
</evidence>
<proteinExistence type="predicted"/>
<dbReference type="OrthoDB" id="410267at2759"/>
<keyword evidence="2" id="KW-0813">Transport</keyword>
<evidence type="ECO:0000256" key="5">
    <source>
        <dbReference type="ARBA" id="ARBA00023136"/>
    </source>
</evidence>
<reference evidence="8 9" key="2">
    <citation type="submission" date="2018-11" db="EMBL/GenBank/DDBJ databases">
        <authorList>
            <consortium name="Pathogen Informatics"/>
        </authorList>
    </citation>
    <scope>NUCLEOTIDE SEQUENCE [LARGE SCALE GENOMIC DNA]</scope>
</reference>
<evidence type="ECO:0000313" key="10">
    <source>
        <dbReference type="WBParaSite" id="TASK_0000581201-mRNA-1"/>
    </source>
</evidence>
<feature type="transmembrane region" description="Helical" evidence="7">
    <location>
        <begin position="142"/>
        <end position="162"/>
    </location>
</feature>
<dbReference type="Proteomes" id="UP000282613">
    <property type="component" value="Unassembled WGS sequence"/>
</dbReference>
<feature type="transmembrane region" description="Helical" evidence="7">
    <location>
        <begin position="107"/>
        <end position="130"/>
    </location>
</feature>
<dbReference type="PANTHER" id="PTHR43385">
    <property type="entry name" value="RIBOFLAVIN TRANSPORTER RIBJ"/>
    <property type="match status" value="1"/>
</dbReference>
<feature type="transmembrane region" description="Helical" evidence="7">
    <location>
        <begin position="312"/>
        <end position="333"/>
    </location>
</feature>
<evidence type="ECO:0000256" key="2">
    <source>
        <dbReference type="ARBA" id="ARBA00022448"/>
    </source>
</evidence>
<feature type="transmembrane region" description="Helical" evidence="7">
    <location>
        <begin position="377"/>
        <end position="397"/>
    </location>
</feature>
<evidence type="ECO:0000256" key="7">
    <source>
        <dbReference type="SAM" id="Phobius"/>
    </source>
</evidence>
<keyword evidence="5 7" id="KW-0472">Membrane</keyword>
<sequence>MAFKKELLLGILSVIGGILIHFSYGHFYTIGNLAPYMMSYLKKRVDPSLDVGSAVWISAIALAMQGISMPLGGAILPKIGYRAVVIIGCMINSGSVLLTYFTIQKGFIYVVVTYAVILGFGFGLSYAIIFSVAGSWFPKRRSLVVGLIVGGFGLGALVFTPIQTAYINPGNAMVSNVSKLFEDEALLDRVPTAFLLLGGSLAALQFIGILLLNQKPEPKDESGDAEKSVEPNDGDAQDPDDNVKEIACRRGRSSLAQAHAHIGDFGPSKESRNSLTGPLKAYHYFYKLICFHPFWRSEINYPPLQTLRRHEFYFLWVVMLCNIIPITLITASFKLVGQVHISDDRFLSGVATASSLFNSGGRTIWGAVCDRFSFKMPLCLMLATWAIILFTFPYVVAIKTGSMATYAVWVCLLFLCLSGVFVLMPAATGRIFGPTYMAVNYGMIFSAFVSSLSSPFEPITASPNNSIGSIICAVISEKLKGHWTLLYGICGSICLFAFFVTIWIVDPFIAKRANVCSPCVNLLQKLQPRVPIAAPEPKPAASTD</sequence>
<keyword evidence="3 7" id="KW-0812">Transmembrane</keyword>
<evidence type="ECO:0000256" key="4">
    <source>
        <dbReference type="ARBA" id="ARBA00022989"/>
    </source>
</evidence>
<dbReference type="SUPFAM" id="SSF103473">
    <property type="entry name" value="MFS general substrate transporter"/>
    <property type="match status" value="1"/>
</dbReference>
<organism evidence="10">
    <name type="scientific">Taenia asiatica</name>
    <name type="common">Asian tapeworm</name>
    <dbReference type="NCBI Taxonomy" id="60517"/>
    <lineage>
        <taxon>Eukaryota</taxon>
        <taxon>Metazoa</taxon>
        <taxon>Spiralia</taxon>
        <taxon>Lophotrochozoa</taxon>
        <taxon>Platyhelminthes</taxon>
        <taxon>Cestoda</taxon>
        <taxon>Eucestoda</taxon>
        <taxon>Cyclophyllidea</taxon>
        <taxon>Taeniidae</taxon>
        <taxon>Taenia</taxon>
    </lineage>
</organism>
<keyword evidence="4 7" id="KW-1133">Transmembrane helix</keyword>
<evidence type="ECO:0000313" key="9">
    <source>
        <dbReference type="Proteomes" id="UP000282613"/>
    </source>
</evidence>
<dbReference type="EMBL" id="UYRS01018444">
    <property type="protein sequence ID" value="VDK35665.1"/>
    <property type="molecule type" value="Genomic_DNA"/>
</dbReference>
<feature type="transmembrane region" description="Helical" evidence="7">
    <location>
        <begin position="48"/>
        <end position="67"/>
    </location>
</feature>
<dbReference type="AlphaFoldDB" id="A0A158R8N8"/>
<feature type="transmembrane region" description="Helical" evidence="7">
    <location>
        <begin position="193"/>
        <end position="212"/>
    </location>
</feature>
<feature type="compositionally biased region" description="Basic and acidic residues" evidence="6">
    <location>
        <begin position="218"/>
        <end position="230"/>
    </location>
</feature>
<evidence type="ECO:0000313" key="8">
    <source>
        <dbReference type="EMBL" id="VDK35665.1"/>
    </source>
</evidence>
<dbReference type="WBParaSite" id="TASK_0000581201-mRNA-1">
    <property type="protein sequence ID" value="TASK_0000581201-mRNA-1"/>
    <property type="gene ID" value="TASK_0000581201"/>
</dbReference>
<dbReference type="InterPro" id="IPR052983">
    <property type="entry name" value="MFS_Riboflavin_Transporter"/>
</dbReference>
<dbReference type="Gene3D" id="1.20.1250.20">
    <property type="entry name" value="MFS general substrate transporter like domains"/>
    <property type="match status" value="2"/>
</dbReference>
<protein>
    <submittedName>
        <fullName evidence="10">Oxalate:formate antiporter</fullName>
    </submittedName>
</protein>
<feature type="transmembrane region" description="Helical" evidence="7">
    <location>
        <begin position="79"/>
        <end position="101"/>
    </location>
</feature>
<gene>
    <name evidence="8" type="ORF">TASK_LOCUS5813</name>
</gene>
<evidence type="ECO:0000256" key="1">
    <source>
        <dbReference type="ARBA" id="ARBA00004141"/>
    </source>
</evidence>
<feature type="transmembrane region" description="Helical" evidence="7">
    <location>
        <begin position="7"/>
        <end position="28"/>
    </location>
</feature>
<feature type="region of interest" description="Disordered" evidence="6">
    <location>
        <begin position="218"/>
        <end position="241"/>
    </location>
</feature>
<evidence type="ECO:0000256" key="6">
    <source>
        <dbReference type="SAM" id="MobiDB-lite"/>
    </source>
</evidence>
<feature type="transmembrane region" description="Helical" evidence="7">
    <location>
        <begin position="485"/>
        <end position="505"/>
    </location>
</feature>
<dbReference type="InterPro" id="IPR011701">
    <property type="entry name" value="MFS"/>
</dbReference>
<dbReference type="InterPro" id="IPR036259">
    <property type="entry name" value="MFS_trans_sf"/>
</dbReference>
<dbReference type="GO" id="GO:0022857">
    <property type="term" value="F:transmembrane transporter activity"/>
    <property type="evidence" value="ECO:0007669"/>
    <property type="project" value="InterPro"/>
</dbReference>
<dbReference type="Pfam" id="PF07690">
    <property type="entry name" value="MFS_1"/>
    <property type="match status" value="1"/>
</dbReference>
<feature type="transmembrane region" description="Helical" evidence="7">
    <location>
        <begin position="403"/>
        <end position="424"/>
    </location>
</feature>
<name>A0A158R8N8_TAEAS</name>
<keyword evidence="9" id="KW-1185">Reference proteome</keyword>
<accession>A0A158R8N8</accession>
<dbReference type="GO" id="GO:0016020">
    <property type="term" value="C:membrane"/>
    <property type="evidence" value="ECO:0007669"/>
    <property type="project" value="UniProtKB-SubCell"/>
</dbReference>
<dbReference type="PANTHER" id="PTHR43385:SF1">
    <property type="entry name" value="RIBOFLAVIN TRANSPORTER RIBJ"/>
    <property type="match status" value="1"/>
</dbReference>